<dbReference type="FunFam" id="2.60.40.60:FF:000019">
    <property type="entry name" value="Cadherin 2"/>
    <property type="match status" value="1"/>
</dbReference>
<dbReference type="InterPro" id="IPR020894">
    <property type="entry name" value="Cadherin_CS"/>
</dbReference>
<evidence type="ECO:0000256" key="9">
    <source>
        <dbReference type="ARBA" id="ARBA00022989"/>
    </source>
</evidence>
<proteinExistence type="predicted"/>
<comment type="subcellular location">
    <subcellularLocation>
        <location evidence="1">Cell membrane</location>
        <topology evidence="1">Single-pass type I membrane protein</topology>
    </subcellularLocation>
</comment>
<feature type="region of interest" description="Disordered" evidence="13">
    <location>
        <begin position="17"/>
        <end position="66"/>
    </location>
</feature>
<organism evidence="16 17">
    <name type="scientific">Crotalus adamanteus</name>
    <name type="common">Eastern diamondback rattlesnake</name>
    <dbReference type="NCBI Taxonomy" id="8729"/>
    <lineage>
        <taxon>Eukaryota</taxon>
        <taxon>Metazoa</taxon>
        <taxon>Chordata</taxon>
        <taxon>Craniata</taxon>
        <taxon>Vertebrata</taxon>
        <taxon>Euteleostomi</taxon>
        <taxon>Lepidosauria</taxon>
        <taxon>Squamata</taxon>
        <taxon>Bifurcata</taxon>
        <taxon>Unidentata</taxon>
        <taxon>Episquamata</taxon>
        <taxon>Toxicofera</taxon>
        <taxon>Serpentes</taxon>
        <taxon>Colubroidea</taxon>
        <taxon>Viperidae</taxon>
        <taxon>Crotalinae</taxon>
        <taxon>Crotalus</taxon>
    </lineage>
</organism>
<evidence type="ECO:0000256" key="3">
    <source>
        <dbReference type="ARBA" id="ARBA00022692"/>
    </source>
</evidence>
<keyword evidence="9 14" id="KW-1133">Transmembrane helix</keyword>
<dbReference type="PANTHER" id="PTHR24027">
    <property type="entry name" value="CADHERIN-23"/>
    <property type="match status" value="1"/>
</dbReference>
<keyword evidence="3 14" id="KW-0812">Transmembrane</keyword>
<dbReference type="GO" id="GO:0007043">
    <property type="term" value="P:cell-cell junction assembly"/>
    <property type="evidence" value="ECO:0007669"/>
    <property type="project" value="TreeGrafter"/>
</dbReference>
<dbReference type="GO" id="GO:0007156">
    <property type="term" value="P:homophilic cell adhesion via plasma membrane adhesion molecules"/>
    <property type="evidence" value="ECO:0007669"/>
    <property type="project" value="InterPro"/>
</dbReference>
<accession>A0AAW1BRU8</accession>
<evidence type="ECO:0000256" key="4">
    <source>
        <dbReference type="ARBA" id="ARBA00022723"/>
    </source>
</evidence>
<dbReference type="InterPro" id="IPR002126">
    <property type="entry name" value="Cadherin-like_dom"/>
</dbReference>
<keyword evidence="4" id="KW-0479">Metal-binding</keyword>
<dbReference type="FunFam" id="2.60.40.60:FF:000095">
    <property type="entry name" value="Cadherin 13"/>
    <property type="match status" value="1"/>
</dbReference>
<protein>
    <submittedName>
        <fullName evidence="16">Cadherin-like 26</fullName>
    </submittedName>
</protein>
<keyword evidence="2" id="KW-1003">Cell membrane</keyword>
<keyword evidence="17" id="KW-1185">Reference proteome</keyword>
<evidence type="ECO:0000256" key="12">
    <source>
        <dbReference type="PROSITE-ProRule" id="PRU00043"/>
    </source>
</evidence>
<evidence type="ECO:0000256" key="14">
    <source>
        <dbReference type="SAM" id="Phobius"/>
    </source>
</evidence>
<feature type="compositionally biased region" description="Low complexity" evidence="13">
    <location>
        <begin position="17"/>
        <end position="30"/>
    </location>
</feature>
<feature type="compositionally biased region" description="Basic residues" evidence="13">
    <location>
        <begin position="31"/>
        <end position="43"/>
    </location>
</feature>
<evidence type="ECO:0000256" key="8">
    <source>
        <dbReference type="ARBA" id="ARBA00022889"/>
    </source>
</evidence>
<dbReference type="SUPFAM" id="SSF49313">
    <property type="entry name" value="Cadherin-like"/>
    <property type="match status" value="5"/>
</dbReference>
<dbReference type="GO" id="GO:0008013">
    <property type="term" value="F:beta-catenin binding"/>
    <property type="evidence" value="ECO:0007669"/>
    <property type="project" value="TreeGrafter"/>
</dbReference>
<reference evidence="16 17" key="1">
    <citation type="journal article" date="2024" name="Proc. Natl. Acad. Sci. U.S.A.">
        <title>The genetic regulatory architecture and epigenomic basis for age-related changes in rattlesnake venom.</title>
        <authorList>
            <person name="Hogan M.P."/>
            <person name="Holding M.L."/>
            <person name="Nystrom G.S."/>
            <person name="Colston T.J."/>
            <person name="Bartlett D.A."/>
            <person name="Mason A.J."/>
            <person name="Ellsworth S.A."/>
            <person name="Rautsaw R.M."/>
            <person name="Lawrence K.C."/>
            <person name="Strickland J.L."/>
            <person name="He B."/>
            <person name="Fraser P."/>
            <person name="Margres M.J."/>
            <person name="Gilbert D.M."/>
            <person name="Gibbs H.L."/>
            <person name="Parkinson C.L."/>
            <person name="Rokyta D.R."/>
        </authorList>
    </citation>
    <scope>NUCLEOTIDE SEQUENCE [LARGE SCALE GENOMIC DNA]</scope>
    <source>
        <strain evidence="16">DRR0105</strain>
    </source>
</reference>
<dbReference type="PROSITE" id="PS50268">
    <property type="entry name" value="CADHERIN_2"/>
    <property type="match status" value="4"/>
</dbReference>
<dbReference type="GO" id="GO:0005509">
    <property type="term" value="F:calcium ion binding"/>
    <property type="evidence" value="ECO:0007669"/>
    <property type="project" value="UniProtKB-UniRule"/>
</dbReference>
<dbReference type="InterPro" id="IPR039808">
    <property type="entry name" value="Cadherin"/>
</dbReference>
<dbReference type="GO" id="GO:0005912">
    <property type="term" value="C:adherens junction"/>
    <property type="evidence" value="ECO:0007669"/>
    <property type="project" value="TreeGrafter"/>
</dbReference>
<dbReference type="CDD" id="cd11304">
    <property type="entry name" value="Cadherin_repeat"/>
    <property type="match status" value="4"/>
</dbReference>
<evidence type="ECO:0000256" key="2">
    <source>
        <dbReference type="ARBA" id="ARBA00022475"/>
    </source>
</evidence>
<dbReference type="GO" id="GO:0034332">
    <property type="term" value="P:adherens junction organization"/>
    <property type="evidence" value="ECO:0007669"/>
    <property type="project" value="TreeGrafter"/>
</dbReference>
<feature type="domain" description="Cadherin" evidence="15">
    <location>
        <begin position="343"/>
        <end position="464"/>
    </location>
</feature>
<keyword evidence="10 14" id="KW-0472">Membrane</keyword>
<keyword evidence="7 12" id="KW-0106">Calcium</keyword>
<dbReference type="PROSITE" id="PS00232">
    <property type="entry name" value="CADHERIN_1"/>
    <property type="match status" value="1"/>
</dbReference>
<dbReference type="Proteomes" id="UP001474421">
    <property type="component" value="Unassembled WGS sequence"/>
</dbReference>
<dbReference type="GO" id="GO:0044331">
    <property type="term" value="P:cell-cell adhesion mediated by cadherin"/>
    <property type="evidence" value="ECO:0007669"/>
    <property type="project" value="TreeGrafter"/>
</dbReference>
<dbReference type="Pfam" id="PF00028">
    <property type="entry name" value="Cadherin"/>
    <property type="match status" value="3"/>
</dbReference>
<dbReference type="FunFam" id="2.60.40.60:FF:000158">
    <property type="entry name" value="Dachsous cadherin-related 1"/>
    <property type="match status" value="1"/>
</dbReference>
<keyword evidence="8" id="KW-0130">Cell adhesion</keyword>
<evidence type="ECO:0000256" key="1">
    <source>
        <dbReference type="ARBA" id="ARBA00004251"/>
    </source>
</evidence>
<gene>
    <name evidence="16" type="ORF">NXF25_009691</name>
</gene>
<dbReference type="EMBL" id="JAOTOJ010000003">
    <property type="protein sequence ID" value="KAK9404864.1"/>
    <property type="molecule type" value="Genomic_DNA"/>
</dbReference>
<sequence length="899" mass="100407">MNRWLVYNFSAPSAALQSSALPRSIRQPLSGRRRRDRPPRLRKQTGGSLSSQPKPSGTTMPASPGRKRGSIAARFLLAVLAIHNFHYAMGNDIIVNKDQPKRSKQDWDPSRSLRPLRRTKRRWVITTLELEEEGRGPFPKLIGELFNNASQNKSIKYSISGPGVDEFPEYGLFSIEDDAHGHIYVHSSIDRERTPSFPIRFDVHDRMTGVILDSSLFFNIEIKDINDNAPKFLQKEFNINITENHHKKEPVFKVIAVDKDQEGTANSQVIFCLVSQTPDLKPPLFTIDSTSGLIHITQCLDYEANRNFRLVIRASDRGSPSLSSTATVNIVMEDSNNNLPVFTPQNYHADVSEGRTKNDILRLKVEDKDSLYTTAWRAKYIIKRGNERGNFAIETDPKTNEGVLSVIKPLVYSTPSERKLLIVVKNEESFFICQRGFVSFNASPQLSEVSVSINITDENDAPEFNPPILNLPQQEGLMPGTRLVQYAAQDPDTGQHKIKYKIVSDPGGWVTIDENSGIVTAAKTLDRESPFVNNSMYTIVIHAIDDGVPPLTGTGTIQLHLSDLNDNAPMLVTTSLITCEGKGLGPFHIKAEDKDSYPYAEPFTFQLEEALEGTENLWRLGESSDNSVEFFMLKILPPGDYFVPLLIRDLQGFSRQQILDVHVCSCPDGITCEPRQSLKTASLGLSEGAIGIIVAAFLLLLLCLALLVLYSCISKVKKEPTFIPYEAGTQSLVHYNEESERVLDAPDSGNQATPSSVHAKNVKKKQQVLENDSAVMQVKPTENHQHPNGSVMSPFSIIKAWNQLEPVNHQNIKAYQKNPQEKISEIVAVALKQKCEDMANLEDNVASYVPRVYVEEGVLEKNESLWSLSILEDDKNSLPEDFLGVLEPSFIPLAKICSK</sequence>
<evidence type="ECO:0000256" key="6">
    <source>
        <dbReference type="ARBA" id="ARBA00022737"/>
    </source>
</evidence>
<dbReference type="AlphaFoldDB" id="A0AAW1BRU8"/>
<keyword evidence="11" id="KW-0325">Glycoprotein</keyword>
<dbReference type="Gene3D" id="2.60.40.60">
    <property type="entry name" value="Cadherins"/>
    <property type="match status" value="5"/>
</dbReference>
<dbReference type="GO" id="GO:0000902">
    <property type="term" value="P:cell morphogenesis"/>
    <property type="evidence" value="ECO:0007669"/>
    <property type="project" value="TreeGrafter"/>
</dbReference>
<evidence type="ECO:0000256" key="10">
    <source>
        <dbReference type="ARBA" id="ARBA00023136"/>
    </source>
</evidence>
<keyword evidence="5" id="KW-0732">Signal</keyword>
<dbReference type="GO" id="GO:0016477">
    <property type="term" value="P:cell migration"/>
    <property type="evidence" value="ECO:0007669"/>
    <property type="project" value="TreeGrafter"/>
</dbReference>
<evidence type="ECO:0000256" key="13">
    <source>
        <dbReference type="SAM" id="MobiDB-lite"/>
    </source>
</evidence>
<dbReference type="InterPro" id="IPR015919">
    <property type="entry name" value="Cadherin-like_sf"/>
</dbReference>
<name>A0AAW1BRU8_CROAD</name>
<feature type="domain" description="Cadherin" evidence="15">
    <location>
        <begin position="148"/>
        <end position="232"/>
    </location>
</feature>
<dbReference type="GO" id="GO:0016342">
    <property type="term" value="C:catenin complex"/>
    <property type="evidence" value="ECO:0007669"/>
    <property type="project" value="TreeGrafter"/>
</dbReference>
<dbReference type="PRINTS" id="PR00205">
    <property type="entry name" value="CADHERIN"/>
</dbReference>
<dbReference type="GO" id="GO:0016339">
    <property type="term" value="P:calcium-dependent cell-cell adhesion via plasma membrane cell adhesion molecules"/>
    <property type="evidence" value="ECO:0007669"/>
    <property type="project" value="TreeGrafter"/>
</dbReference>
<dbReference type="FunFam" id="2.60.40.60:FF:000202">
    <property type="entry name" value="cadherin-8 isoform X4"/>
    <property type="match status" value="1"/>
</dbReference>
<evidence type="ECO:0000256" key="5">
    <source>
        <dbReference type="ARBA" id="ARBA00022729"/>
    </source>
</evidence>
<dbReference type="PANTHER" id="PTHR24027:SF78">
    <property type="entry name" value="CADHERIN-LIKE PROTEIN 26"/>
    <property type="match status" value="1"/>
</dbReference>
<evidence type="ECO:0000313" key="17">
    <source>
        <dbReference type="Proteomes" id="UP001474421"/>
    </source>
</evidence>
<dbReference type="GO" id="GO:0045296">
    <property type="term" value="F:cadherin binding"/>
    <property type="evidence" value="ECO:0007669"/>
    <property type="project" value="TreeGrafter"/>
</dbReference>
<evidence type="ECO:0000256" key="11">
    <source>
        <dbReference type="ARBA" id="ARBA00023180"/>
    </source>
</evidence>
<evidence type="ECO:0000256" key="7">
    <source>
        <dbReference type="ARBA" id="ARBA00022837"/>
    </source>
</evidence>
<evidence type="ECO:0000259" key="15">
    <source>
        <dbReference type="PROSITE" id="PS50268"/>
    </source>
</evidence>
<feature type="compositionally biased region" description="Polar residues" evidence="13">
    <location>
        <begin position="45"/>
        <end position="61"/>
    </location>
</feature>
<keyword evidence="6" id="KW-0677">Repeat</keyword>
<feature type="transmembrane region" description="Helical" evidence="14">
    <location>
        <begin position="688"/>
        <end position="710"/>
    </location>
</feature>
<feature type="domain" description="Cadherin" evidence="15">
    <location>
        <begin position="233"/>
        <end position="342"/>
    </location>
</feature>
<comment type="caution">
    <text evidence="16">The sequence shown here is derived from an EMBL/GenBank/DDBJ whole genome shotgun (WGS) entry which is preliminary data.</text>
</comment>
<evidence type="ECO:0000313" key="16">
    <source>
        <dbReference type="EMBL" id="KAK9404864.1"/>
    </source>
</evidence>
<feature type="domain" description="Cadherin" evidence="15">
    <location>
        <begin position="475"/>
        <end position="571"/>
    </location>
</feature>
<dbReference type="SMART" id="SM00112">
    <property type="entry name" value="CA"/>
    <property type="match status" value="4"/>
</dbReference>